<reference evidence="2" key="2">
    <citation type="submission" date="2013-03" db="EMBL/GenBank/DDBJ databases">
        <title>The Cellulophaga phages: a novel, diverse, and globally ubiquitous model system.</title>
        <authorList>
            <person name="Holmfeldt K."/>
            <person name="Solonenko N."/>
            <person name="Shah M."/>
            <person name="Corrier K."/>
            <person name="Riemann L."/>
            <person name="VerBerkmoes N.C."/>
            <person name="Sullivan M.B."/>
        </authorList>
    </citation>
    <scope>NUCLEOTIDE SEQUENCE [LARGE SCALE GENOMIC DNA]</scope>
</reference>
<gene>
    <name evidence="1" type="ORF">Phi14:2_gp070</name>
</gene>
<dbReference type="EMBL" id="KC821624">
    <property type="protein sequence ID" value="AGO48948.1"/>
    <property type="molecule type" value="Genomic_DNA"/>
</dbReference>
<dbReference type="KEGG" id="vg:16797470"/>
<reference evidence="1 2" key="1">
    <citation type="journal article" date="2013" name="Proc. Natl. Acad. Sci. U.S.A.">
        <title>Twelve previously unknown phage genera are ubiquitous in global oceans.</title>
        <authorList>
            <person name="Holmfeldt K."/>
            <person name="Solonenko N."/>
            <person name="Shah M."/>
            <person name="Corrier K."/>
            <person name="Riemann L."/>
            <person name="Verberkmoes N.C."/>
            <person name="Sullivan M.B."/>
        </authorList>
    </citation>
    <scope>NUCLEOTIDE SEQUENCE [LARGE SCALE GENOMIC DNA]</scope>
    <source>
        <strain evidence="1">Phi14:2</strain>
    </source>
</reference>
<accession>S0A3Z0</accession>
<keyword evidence="2" id="KW-1185">Reference proteome</keyword>
<sequence>MKITIRDYHIASGWIEDENPKFELIEEIINSAEESDGGRDLDIVLRHTESSKFYGFNSTDWEINWEHVGEGELDNEIPYVNEVFQKTKTIIVYEQ</sequence>
<organism evidence="1 2">
    <name type="scientific">Cellulophaga phage phi14:2</name>
    <dbReference type="NCBI Taxonomy" id="1327990"/>
    <lineage>
        <taxon>Viruses</taxon>
        <taxon>Duplodnaviria</taxon>
        <taxon>Heunggongvirae</taxon>
        <taxon>Uroviricota</taxon>
        <taxon>Caudoviricetes</taxon>
        <taxon>Crassvirales</taxon>
        <taxon>Steigviridae</taxon>
        <taxon>Asinivirinae</taxon>
        <taxon>Akihdevirus</taxon>
        <taxon>Akihdevirus balticus</taxon>
    </lineage>
</organism>
<name>S0A3Z0_9CAUD</name>
<protein>
    <submittedName>
        <fullName evidence="1">Uncharacterized protein</fullName>
    </submittedName>
</protein>
<dbReference type="GeneID" id="16797470"/>
<evidence type="ECO:0000313" key="2">
    <source>
        <dbReference type="Proteomes" id="UP000014725"/>
    </source>
</evidence>
<proteinExistence type="predicted"/>
<dbReference type="Proteomes" id="UP000014725">
    <property type="component" value="Segment"/>
</dbReference>
<evidence type="ECO:0000313" key="1">
    <source>
        <dbReference type="EMBL" id="AGO48948.1"/>
    </source>
</evidence>